<dbReference type="InterPro" id="IPR043128">
    <property type="entry name" value="Rev_trsase/Diguanyl_cyclase"/>
</dbReference>
<keyword evidence="2" id="KW-1185">Reference proteome</keyword>
<evidence type="ECO:0000313" key="1">
    <source>
        <dbReference type="EMBL" id="TRY73390.1"/>
    </source>
</evidence>
<evidence type="ECO:0008006" key="3">
    <source>
        <dbReference type="Google" id="ProtNLM"/>
    </source>
</evidence>
<dbReference type="Gene3D" id="3.30.70.270">
    <property type="match status" value="1"/>
</dbReference>
<accession>A0A553P6Y4</accession>
<sequence>MTQLHFKKEADKLEHITCTLRLVTNYRQLNKAAKRPLHPFSSGNRSVKTAWFVKLDVVHGYFQVSLDESNSMLTAFLLPSGKCRHTVAPMSLNSSSDEFIIRTDQAIAGLDW</sequence>
<evidence type="ECO:0000313" key="2">
    <source>
        <dbReference type="Proteomes" id="UP000318571"/>
    </source>
</evidence>
<dbReference type="EMBL" id="VCGU01000007">
    <property type="protein sequence ID" value="TRY73390.1"/>
    <property type="molecule type" value="Genomic_DNA"/>
</dbReference>
<protein>
    <recommendedName>
        <fullName evidence="3">Reverse transcriptase domain-containing protein</fullName>
    </recommendedName>
</protein>
<reference evidence="1 2" key="1">
    <citation type="journal article" date="2018" name="Nat. Ecol. Evol.">
        <title>Genomic signatures of mitonuclear coevolution across populations of Tigriopus californicus.</title>
        <authorList>
            <person name="Barreto F.S."/>
            <person name="Watson E.T."/>
            <person name="Lima T.G."/>
            <person name="Willett C.S."/>
            <person name="Edmands S."/>
            <person name="Li W."/>
            <person name="Burton R.S."/>
        </authorList>
    </citation>
    <scope>NUCLEOTIDE SEQUENCE [LARGE SCALE GENOMIC DNA]</scope>
    <source>
        <strain evidence="1 2">San Diego</strain>
    </source>
</reference>
<dbReference type="STRING" id="6832.A0A553P6Y4"/>
<dbReference type="Gene3D" id="3.10.10.10">
    <property type="entry name" value="HIV Type 1 Reverse Transcriptase, subunit A, domain 1"/>
    <property type="match status" value="1"/>
</dbReference>
<dbReference type="AlphaFoldDB" id="A0A553P6Y4"/>
<dbReference type="Proteomes" id="UP000318571">
    <property type="component" value="Chromosome 3"/>
</dbReference>
<name>A0A553P6Y4_TIGCA</name>
<dbReference type="InterPro" id="IPR043502">
    <property type="entry name" value="DNA/RNA_pol_sf"/>
</dbReference>
<gene>
    <name evidence="1" type="ORF">TCAL_15713</name>
</gene>
<organism evidence="1 2">
    <name type="scientific">Tigriopus californicus</name>
    <name type="common">Marine copepod</name>
    <dbReference type="NCBI Taxonomy" id="6832"/>
    <lineage>
        <taxon>Eukaryota</taxon>
        <taxon>Metazoa</taxon>
        <taxon>Ecdysozoa</taxon>
        <taxon>Arthropoda</taxon>
        <taxon>Crustacea</taxon>
        <taxon>Multicrustacea</taxon>
        <taxon>Hexanauplia</taxon>
        <taxon>Copepoda</taxon>
        <taxon>Harpacticoida</taxon>
        <taxon>Harpacticidae</taxon>
        <taxon>Tigriopus</taxon>
    </lineage>
</organism>
<comment type="caution">
    <text evidence="1">The sequence shown here is derived from an EMBL/GenBank/DDBJ whole genome shotgun (WGS) entry which is preliminary data.</text>
</comment>
<dbReference type="GO" id="GO:0071897">
    <property type="term" value="P:DNA biosynthetic process"/>
    <property type="evidence" value="ECO:0007669"/>
    <property type="project" value="UniProtKB-ARBA"/>
</dbReference>
<dbReference type="SUPFAM" id="SSF56672">
    <property type="entry name" value="DNA/RNA polymerases"/>
    <property type="match status" value="1"/>
</dbReference>
<proteinExistence type="predicted"/>